<keyword evidence="10" id="KW-0745">Spermidine biosynthesis</keyword>
<sequence length="644" mass="70890">MGFLFSLQGMDRALTTQSAPATAWTIEESMELYRTQGWGLGYVHVDAEGDLTITPGSQPHIESISLPKLVDDVEAMGFQGPMLIRFGGILQDRITRLNRAFTESRSRLNYAGHYQGVYPVKVNQDRHVVSEVVASGTPMGLEVGSKPELVLAMAYMDRTPLIICNGYKDRDYIELALRATGLGFPIFVVVDRLEELAPIIDLAKSLNVSPNLGLRARLLTEGVGKWSESAGGFSKFGLTAGEILLAVNQLEREGLKESLKLLHMHQGSQISLLDVVRQSAQEIVRFYLELRKMGCPIEYVDVGGGLGVDYEGLSSSAPCSVNYSLGQYADALLGVFAERCREAGAPEPNVVTESGRALTAPHAVLVVEVMGWSEPVGRDPAPETIPEQAPEVQTLHTLAMEFDKERADLIWEQALMLFESIKQGFVLGRLDLTARSIAERVMVHLGRLVHEAKGQDPKPESRLQGYVSERYLTNFSMFQSLPDAWAIGQLFPIMPLQRLHEEPAAEAILQDLTCDSDGQVKRFIGVQGENATLPVHHPGPTERYRLGFFLVGAYQEILGDYHNLFGDTHVVEVGLKADGSMAKPVVRRGQRSVDVLKAVSYEPSELYDAVGRLARGACKDDRAAQFIEAYARLVKGCPYLTSRS</sequence>
<dbReference type="InterPro" id="IPR000183">
    <property type="entry name" value="Orn/DAP/Arg_de-COase"/>
</dbReference>
<dbReference type="Gene3D" id="2.40.37.10">
    <property type="entry name" value="Lyase, Ornithine Decarboxylase, Chain A, domain 1"/>
    <property type="match status" value="1"/>
</dbReference>
<dbReference type="PRINTS" id="PR01180">
    <property type="entry name" value="ARGDCRBXLASE"/>
</dbReference>
<dbReference type="PANTHER" id="PTHR43295">
    <property type="entry name" value="ARGININE DECARBOXYLASE"/>
    <property type="match status" value="1"/>
</dbReference>
<evidence type="ECO:0000256" key="8">
    <source>
        <dbReference type="ARBA" id="ARBA00022842"/>
    </source>
</evidence>
<reference evidence="19" key="1">
    <citation type="journal article" date="2009" name="Appl. Environ. Microbiol.">
        <title>Complete genome sequence of the chemolithoautotrophic marine magnetotactic coccus strain MC-1.</title>
        <authorList>
            <person name="Schubbe S."/>
            <person name="Williams T.J."/>
            <person name="Xie G."/>
            <person name="Kiss H.E."/>
            <person name="Brettin T.S."/>
            <person name="Martinez D."/>
            <person name="Ross C.A."/>
            <person name="Schuler D."/>
            <person name="Cox B.L."/>
            <person name="Nealson K.H."/>
            <person name="Bazylinski D.A."/>
        </authorList>
    </citation>
    <scope>NUCLEOTIDE SEQUENCE [LARGE SCALE GENOMIC DNA]</scope>
    <source>
        <strain evidence="19">ATCC BAA-1437 / JCM 17883 / MC-1</strain>
    </source>
</reference>
<evidence type="ECO:0000313" key="19">
    <source>
        <dbReference type="Proteomes" id="UP000002586"/>
    </source>
</evidence>
<dbReference type="EC" id="4.1.1.19" evidence="5 13"/>
<keyword evidence="9 14" id="KW-0663">Pyridoxal phosphate</keyword>
<protein>
    <recommendedName>
        <fullName evidence="5 13">Arginine decarboxylase</fullName>
        <ecNumber evidence="5 13">4.1.1.19</ecNumber>
    </recommendedName>
</protein>
<evidence type="ECO:0000259" key="16">
    <source>
        <dbReference type="Pfam" id="PF02784"/>
    </source>
</evidence>
<evidence type="ECO:0000256" key="10">
    <source>
        <dbReference type="ARBA" id="ARBA00023066"/>
    </source>
</evidence>
<dbReference type="InterPro" id="IPR022657">
    <property type="entry name" value="De-COase2_CS"/>
</dbReference>
<dbReference type="EMBL" id="CP000471">
    <property type="protein sequence ID" value="ABK43242.1"/>
    <property type="molecule type" value="Genomic_DNA"/>
</dbReference>
<dbReference type="InterPro" id="IPR022644">
    <property type="entry name" value="De-COase2_N"/>
</dbReference>
<keyword evidence="11" id="KW-0620">Polyamine biosynthesis</keyword>
<dbReference type="KEGG" id="mgm:Mmc1_0721"/>
<dbReference type="GO" id="GO:0006527">
    <property type="term" value="P:L-arginine catabolic process"/>
    <property type="evidence" value="ECO:0007669"/>
    <property type="project" value="InterPro"/>
</dbReference>
<keyword evidence="12 18" id="KW-0456">Lyase</keyword>
<dbReference type="InterPro" id="IPR029066">
    <property type="entry name" value="PLP-binding_barrel"/>
</dbReference>
<evidence type="ECO:0000259" key="17">
    <source>
        <dbReference type="Pfam" id="PF17810"/>
    </source>
</evidence>
<evidence type="ECO:0000256" key="4">
    <source>
        <dbReference type="ARBA" id="ARBA00008357"/>
    </source>
</evidence>
<comment type="cofactor">
    <cofactor evidence="2">
        <name>Mg(2+)</name>
        <dbReference type="ChEBI" id="CHEBI:18420"/>
    </cofactor>
</comment>
<organism evidence="18 19">
    <name type="scientific">Magnetococcus marinus (strain ATCC BAA-1437 / JCM 17883 / MC-1)</name>
    <dbReference type="NCBI Taxonomy" id="156889"/>
    <lineage>
        <taxon>Bacteria</taxon>
        <taxon>Pseudomonadati</taxon>
        <taxon>Pseudomonadota</taxon>
        <taxon>Magnetococcia</taxon>
        <taxon>Magnetococcales</taxon>
        <taxon>Magnetococcaceae</taxon>
        <taxon>Magnetococcus</taxon>
    </lineage>
</organism>
<comment type="similarity">
    <text evidence="4">Belongs to the Orn/Lys/Arg decarboxylase class-II family. SpeA subfamily.</text>
</comment>
<dbReference type="SUPFAM" id="SSF50621">
    <property type="entry name" value="Alanine racemase C-terminal domain-like"/>
    <property type="match status" value="1"/>
</dbReference>
<evidence type="ECO:0000256" key="11">
    <source>
        <dbReference type="ARBA" id="ARBA00023115"/>
    </source>
</evidence>
<dbReference type="InterPro" id="IPR002985">
    <property type="entry name" value="Arg_decrbxlase"/>
</dbReference>
<evidence type="ECO:0000256" key="9">
    <source>
        <dbReference type="ARBA" id="ARBA00022898"/>
    </source>
</evidence>
<dbReference type="Proteomes" id="UP000002586">
    <property type="component" value="Chromosome"/>
</dbReference>
<dbReference type="HOGENOM" id="CLU_027243_1_0_5"/>
<dbReference type="eggNOG" id="COG1166">
    <property type="taxonomic scope" value="Bacteria"/>
</dbReference>
<dbReference type="AlphaFoldDB" id="A0L5J9"/>
<dbReference type="PRINTS" id="PR01179">
    <property type="entry name" value="ODADCRBXLASE"/>
</dbReference>
<gene>
    <name evidence="18" type="ordered locus">Mmc1_0721</name>
</gene>
<dbReference type="Gene3D" id="3.20.20.10">
    <property type="entry name" value="Alanine racemase"/>
    <property type="match status" value="1"/>
</dbReference>
<proteinExistence type="inferred from homology"/>
<feature type="active site" description="Proton donor" evidence="15">
    <location>
        <position position="514"/>
    </location>
</feature>
<accession>A0L5J9</accession>
<feature type="domain" description="Orn/DAP/Arg decarboxylase 2 N-terminal" evidence="16">
    <location>
        <begin position="98"/>
        <end position="360"/>
    </location>
</feature>
<dbReference type="PROSITE" id="PS00879">
    <property type="entry name" value="ODR_DC_2_2"/>
    <property type="match status" value="1"/>
</dbReference>
<dbReference type="PANTHER" id="PTHR43295:SF9">
    <property type="entry name" value="BIOSYNTHETIC ARGININE DECARBOXYLASE"/>
    <property type="match status" value="1"/>
</dbReference>
<keyword evidence="7" id="KW-0210">Decarboxylase</keyword>
<evidence type="ECO:0000256" key="3">
    <source>
        <dbReference type="ARBA" id="ARBA00002257"/>
    </source>
</evidence>
<evidence type="ECO:0000313" key="18">
    <source>
        <dbReference type="EMBL" id="ABK43242.1"/>
    </source>
</evidence>
<dbReference type="NCBIfam" id="NF003763">
    <property type="entry name" value="PRK05354.1"/>
    <property type="match status" value="1"/>
</dbReference>
<evidence type="ECO:0000256" key="15">
    <source>
        <dbReference type="PIRSR" id="PIRSR600183-50"/>
    </source>
</evidence>
<dbReference type="Pfam" id="PF17810">
    <property type="entry name" value="Arg_decarb_HB"/>
    <property type="match status" value="1"/>
</dbReference>
<dbReference type="NCBIfam" id="TIGR01273">
    <property type="entry name" value="speA"/>
    <property type="match status" value="1"/>
</dbReference>
<dbReference type="InterPro" id="IPR040634">
    <property type="entry name" value="Arg_decarb_HB"/>
</dbReference>
<evidence type="ECO:0000256" key="7">
    <source>
        <dbReference type="ARBA" id="ARBA00022793"/>
    </source>
</evidence>
<dbReference type="Gene3D" id="1.20.58.930">
    <property type="match status" value="1"/>
</dbReference>
<dbReference type="CDD" id="cd06830">
    <property type="entry name" value="PLPDE_III_ADC"/>
    <property type="match status" value="1"/>
</dbReference>
<evidence type="ECO:0000256" key="13">
    <source>
        <dbReference type="NCBIfam" id="TIGR01273"/>
    </source>
</evidence>
<dbReference type="GO" id="GO:0008295">
    <property type="term" value="P:spermidine biosynthetic process"/>
    <property type="evidence" value="ECO:0007669"/>
    <property type="project" value="UniProtKB-UniRule"/>
</dbReference>
<evidence type="ECO:0000256" key="6">
    <source>
        <dbReference type="ARBA" id="ARBA00022723"/>
    </source>
</evidence>
<dbReference type="STRING" id="156889.Mmc1_0721"/>
<dbReference type="SUPFAM" id="SSF51419">
    <property type="entry name" value="PLP-binding barrel"/>
    <property type="match status" value="1"/>
</dbReference>
<dbReference type="InterPro" id="IPR009006">
    <property type="entry name" value="Ala_racemase/Decarboxylase_C"/>
</dbReference>
<dbReference type="PIRSF" id="PIRSF001336">
    <property type="entry name" value="Arg_decrbxlase"/>
    <property type="match status" value="1"/>
</dbReference>
<evidence type="ECO:0000256" key="1">
    <source>
        <dbReference type="ARBA" id="ARBA00001933"/>
    </source>
</evidence>
<evidence type="ECO:0000256" key="2">
    <source>
        <dbReference type="ARBA" id="ARBA00001946"/>
    </source>
</evidence>
<dbReference type="Pfam" id="PF02784">
    <property type="entry name" value="Orn_Arg_deC_N"/>
    <property type="match status" value="1"/>
</dbReference>
<dbReference type="GO" id="GO:0046872">
    <property type="term" value="F:metal ion binding"/>
    <property type="evidence" value="ECO:0007669"/>
    <property type="project" value="UniProtKB-KW"/>
</dbReference>
<feature type="modified residue" description="N6-(pyridoxal phosphate)lysine" evidence="14">
    <location>
        <position position="121"/>
    </location>
</feature>
<evidence type="ECO:0000256" key="12">
    <source>
        <dbReference type="ARBA" id="ARBA00023239"/>
    </source>
</evidence>
<feature type="domain" description="Arginine decarboxylase helical bundle" evidence="17">
    <location>
        <begin position="389"/>
        <end position="452"/>
    </location>
</feature>
<dbReference type="PROSITE" id="PS00878">
    <property type="entry name" value="ODR_DC_2_1"/>
    <property type="match status" value="1"/>
</dbReference>
<dbReference type="GO" id="GO:0008792">
    <property type="term" value="F:arginine decarboxylase activity"/>
    <property type="evidence" value="ECO:0007669"/>
    <property type="project" value="UniProtKB-UniRule"/>
</dbReference>
<reference evidence="18 19" key="2">
    <citation type="journal article" date="2012" name="Int. J. Syst. Evol. Microbiol.">
        <title>Magnetococcus marinus gen. nov., sp. nov., a marine, magnetotactic bacterium that represents a novel lineage (Magnetococcaceae fam. nov.; Magnetococcales ord. nov.) at the base of the Alphaproteobacteria.</title>
        <authorList>
            <person name="Bazylinski D.A."/>
            <person name="Williams T.J."/>
            <person name="Lefevre C.T."/>
            <person name="Berg R.J."/>
            <person name="Zhang C.L."/>
            <person name="Bowser S.S."/>
            <person name="Dean A.J."/>
            <person name="Beveridge T.J."/>
        </authorList>
    </citation>
    <scope>NUCLEOTIDE SEQUENCE [LARGE SCALE GENOMIC DNA]</scope>
    <source>
        <strain evidence="19">ATCC BAA-1437 / JCM 17883 / MC-1</strain>
    </source>
</reference>
<evidence type="ECO:0000256" key="5">
    <source>
        <dbReference type="ARBA" id="ARBA00012426"/>
    </source>
</evidence>
<comment type="cofactor">
    <cofactor evidence="1 14">
        <name>pyridoxal 5'-phosphate</name>
        <dbReference type="ChEBI" id="CHEBI:597326"/>
    </cofactor>
</comment>
<name>A0L5J9_MAGMM</name>
<evidence type="ECO:0000256" key="14">
    <source>
        <dbReference type="PIRSR" id="PIRSR001336-50"/>
    </source>
</evidence>
<comment type="function">
    <text evidence="3">Catalyzes the biosynthesis of agmatine from arginine.</text>
</comment>
<keyword evidence="19" id="KW-1185">Reference proteome</keyword>
<dbReference type="InterPro" id="IPR022653">
    <property type="entry name" value="De-COase2_pyr-phos_BS"/>
</dbReference>
<keyword evidence="6" id="KW-0479">Metal-binding</keyword>
<keyword evidence="8" id="KW-0460">Magnesium</keyword>